<dbReference type="InterPro" id="IPR003761">
    <property type="entry name" value="Exonuc_VII_S"/>
</dbReference>
<dbReference type="Gene3D" id="1.10.287.1040">
    <property type="entry name" value="Exonuclease VII, small subunit"/>
    <property type="match status" value="1"/>
</dbReference>
<dbReference type="InterPro" id="IPR037004">
    <property type="entry name" value="Exonuc_VII_ssu_sf"/>
</dbReference>
<sequence length="94" mass="10162">MSQNGTSPVENRPDASTMGYEQARDELVEIVGVLESGKAPLEATLQLWERGEALATRCRTILDQAQSRLEQADASDQPHDDASGSSEQADGAFR</sequence>
<keyword evidence="5 6" id="KW-0269">Exonuclease</keyword>
<evidence type="ECO:0000256" key="1">
    <source>
        <dbReference type="ARBA" id="ARBA00009998"/>
    </source>
</evidence>
<evidence type="ECO:0000256" key="6">
    <source>
        <dbReference type="HAMAP-Rule" id="MF_00337"/>
    </source>
</evidence>
<proteinExistence type="inferred from homology"/>
<reference evidence="8 9" key="1">
    <citation type="submission" date="2016-10" db="EMBL/GenBank/DDBJ databases">
        <authorList>
            <person name="Varghese N."/>
            <person name="Submissions S."/>
        </authorList>
    </citation>
    <scope>NUCLEOTIDE SEQUENCE [LARGE SCALE GENOMIC DNA]</scope>
    <source>
        <strain evidence="8 9">DSM 9169</strain>
    </source>
</reference>
<dbReference type="EMBL" id="LT629792">
    <property type="protein sequence ID" value="SDT99227.1"/>
    <property type="molecule type" value="Genomic_DNA"/>
</dbReference>
<evidence type="ECO:0000256" key="2">
    <source>
        <dbReference type="ARBA" id="ARBA00022490"/>
    </source>
</evidence>
<dbReference type="HAMAP" id="MF_00337">
    <property type="entry name" value="Exonuc_7_S"/>
    <property type="match status" value="1"/>
</dbReference>
<dbReference type="PANTHER" id="PTHR34137">
    <property type="entry name" value="EXODEOXYRIBONUCLEASE 7 SMALL SUBUNIT"/>
    <property type="match status" value="1"/>
</dbReference>
<organism evidence="8 9">
    <name type="scientific">Schaalia radingae</name>
    <dbReference type="NCBI Taxonomy" id="131110"/>
    <lineage>
        <taxon>Bacteria</taxon>
        <taxon>Bacillati</taxon>
        <taxon>Actinomycetota</taxon>
        <taxon>Actinomycetes</taxon>
        <taxon>Actinomycetales</taxon>
        <taxon>Actinomycetaceae</taxon>
        <taxon>Schaalia</taxon>
    </lineage>
</organism>
<protein>
    <recommendedName>
        <fullName evidence="6">Exodeoxyribonuclease 7 small subunit</fullName>
        <ecNumber evidence="6">3.1.11.6</ecNumber>
    </recommendedName>
    <alternativeName>
        <fullName evidence="6">Exodeoxyribonuclease VII small subunit</fullName>
        <shortName evidence="6">Exonuclease VII small subunit</shortName>
    </alternativeName>
</protein>
<dbReference type="RefSeq" id="WP_058237076.1">
    <property type="nucleotide sequence ID" value="NZ_LT629792.1"/>
</dbReference>
<dbReference type="Pfam" id="PF02609">
    <property type="entry name" value="Exonuc_VII_S"/>
    <property type="match status" value="1"/>
</dbReference>
<keyword evidence="2 6" id="KW-0963">Cytoplasm</keyword>
<keyword evidence="9" id="KW-1185">Reference proteome</keyword>
<name>A0ABY0V8Z2_9ACTO</name>
<evidence type="ECO:0000256" key="3">
    <source>
        <dbReference type="ARBA" id="ARBA00022722"/>
    </source>
</evidence>
<comment type="subunit">
    <text evidence="6">Heterooligomer composed of large and small subunits.</text>
</comment>
<gene>
    <name evidence="6" type="primary">xseB</name>
    <name evidence="8" type="ORF">SAMN04489714_1476</name>
</gene>
<comment type="subcellular location">
    <subcellularLocation>
        <location evidence="6">Cytoplasm</location>
    </subcellularLocation>
</comment>
<dbReference type="Proteomes" id="UP000198976">
    <property type="component" value="Chromosome I"/>
</dbReference>
<keyword evidence="4 6" id="KW-0378">Hydrolase</keyword>
<evidence type="ECO:0000256" key="7">
    <source>
        <dbReference type="SAM" id="MobiDB-lite"/>
    </source>
</evidence>
<evidence type="ECO:0000313" key="9">
    <source>
        <dbReference type="Proteomes" id="UP000198976"/>
    </source>
</evidence>
<feature type="region of interest" description="Disordered" evidence="7">
    <location>
        <begin position="68"/>
        <end position="94"/>
    </location>
</feature>
<dbReference type="SUPFAM" id="SSF116842">
    <property type="entry name" value="XseB-like"/>
    <property type="match status" value="1"/>
</dbReference>
<keyword evidence="3 6" id="KW-0540">Nuclease</keyword>
<feature type="region of interest" description="Disordered" evidence="7">
    <location>
        <begin position="1"/>
        <end position="21"/>
    </location>
</feature>
<dbReference type="EC" id="3.1.11.6" evidence="6"/>
<evidence type="ECO:0000256" key="4">
    <source>
        <dbReference type="ARBA" id="ARBA00022801"/>
    </source>
</evidence>
<comment type="similarity">
    <text evidence="1 6">Belongs to the XseB family.</text>
</comment>
<dbReference type="NCBIfam" id="NF002139">
    <property type="entry name" value="PRK00977.1-3"/>
    <property type="match status" value="1"/>
</dbReference>
<evidence type="ECO:0000313" key="8">
    <source>
        <dbReference type="EMBL" id="SDT99227.1"/>
    </source>
</evidence>
<comment type="function">
    <text evidence="6">Bidirectionally degrades single-stranded DNA into large acid-insoluble oligonucleotides, which are then degraded further into small acid-soluble oligonucleotides.</text>
</comment>
<dbReference type="NCBIfam" id="TIGR01280">
    <property type="entry name" value="xseB"/>
    <property type="match status" value="1"/>
</dbReference>
<accession>A0ABY0V8Z2</accession>
<evidence type="ECO:0000256" key="5">
    <source>
        <dbReference type="ARBA" id="ARBA00022839"/>
    </source>
</evidence>
<dbReference type="PANTHER" id="PTHR34137:SF1">
    <property type="entry name" value="EXODEOXYRIBONUCLEASE 7 SMALL SUBUNIT"/>
    <property type="match status" value="1"/>
</dbReference>
<comment type="catalytic activity">
    <reaction evidence="6">
        <text>Exonucleolytic cleavage in either 5'- to 3'- or 3'- to 5'-direction to yield nucleoside 5'-phosphates.</text>
        <dbReference type="EC" id="3.1.11.6"/>
    </reaction>
</comment>